<dbReference type="STRING" id="643867.Ftrac_2395"/>
<dbReference type="KEGG" id="mtt:Ftrac_2395"/>
<feature type="coiled-coil region" evidence="1">
    <location>
        <begin position="11"/>
        <end position="75"/>
    </location>
</feature>
<keyword evidence="2" id="KW-0251">Elongation factor</keyword>
<dbReference type="eggNOG" id="COG0782">
    <property type="taxonomic scope" value="Bacteria"/>
</dbReference>
<keyword evidence="3" id="KW-1185">Reference proteome</keyword>
<dbReference type="EMBL" id="CP002349">
    <property type="protein sequence ID" value="ADR22373.1"/>
    <property type="molecule type" value="Genomic_DNA"/>
</dbReference>
<name>E4TMB4_MARTH</name>
<accession>E4TMB4</accession>
<proteinExistence type="predicted"/>
<dbReference type="HOGENOM" id="CLU_134999_0_1_10"/>
<dbReference type="Proteomes" id="UP000008720">
    <property type="component" value="Chromosome"/>
</dbReference>
<organism evidence="2 3">
    <name type="scientific">Marivirga tractuosa (strain ATCC 23168 / DSM 4126 / NBRC 15989 / NCIMB 1408 / VKM B-1430 / H-43)</name>
    <name type="common">Microscilla tractuosa</name>
    <name type="synonym">Flexibacter tractuosus</name>
    <dbReference type="NCBI Taxonomy" id="643867"/>
    <lineage>
        <taxon>Bacteria</taxon>
        <taxon>Pseudomonadati</taxon>
        <taxon>Bacteroidota</taxon>
        <taxon>Cytophagia</taxon>
        <taxon>Cytophagales</taxon>
        <taxon>Marivirgaceae</taxon>
        <taxon>Marivirga</taxon>
    </lineage>
</organism>
<keyword evidence="1" id="KW-0175">Coiled coil</keyword>
<evidence type="ECO:0000313" key="3">
    <source>
        <dbReference type="Proteomes" id="UP000008720"/>
    </source>
</evidence>
<dbReference type="GO" id="GO:0003746">
    <property type="term" value="F:translation elongation factor activity"/>
    <property type="evidence" value="ECO:0007669"/>
    <property type="project" value="UniProtKB-KW"/>
</dbReference>
<keyword evidence="2" id="KW-0648">Protein biosynthesis</keyword>
<gene>
    <name evidence="2" type="ordered locus">Ftrac_2395</name>
</gene>
<sequence>MIKKALIGKCKAEIIAKIKAIEQEMENLKISLGAETKSSAGDKYETSREMMNQEKGKLQSQMAVLNQQLETLSKINTSIKHQKVCLGSIVRTSAALYFISISYGKITIEKDQVFMISAITPLAQQMIDKMVGEEVVWNGKSILIEEIE</sequence>
<dbReference type="AlphaFoldDB" id="E4TMB4"/>
<protein>
    <submittedName>
        <fullName evidence="2">Transcription elongation factor</fullName>
    </submittedName>
</protein>
<reference evidence="2 3" key="1">
    <citation type="journal article" date="2011" name="Stand. Genomic Sci.">
        <title>Complete genome sequence of Marivirga tractuosa type strain (H-43).</title>
        <authorList>
            <person name="Pagani I."/>
            <person name="Chertkov O."/>
            <person name="Lapidus A."/>
            <person name="Lucas S."/>
            <person name="Del Rio T.G."/>
            <person name="Tice H."/>
            <person name="Copeland A."/>
            <person name="Cheng J.F."/>
            <person name="Nolan M."/>
            <person name="Saunders E."/>
            <person name="Pitluck S."/>
            <person name="Held B."/>
            <person name="Goodwin L."/>
            <person name="Liolios K."/>
            <person name="Ovchinikova G."/>
            <person name="Ivanova N."/>
            <person name="Mavromatis K."/>
            <person name="Pati A."/>
            <person name="Chen A."/>
            <person name="Palaniappan K."/>
            <person name="Land M."/>
            <person name="Hauser L."/>
            <person name="Jeffries C.D."/>
            <person name="Detter J.C."/>
            <person name="Han C."/>
            <person name="Tapia R."/>
            <person name="Ngatchou-Djao O.D."/>
            <person name="Rohde M."/>
            <person name="Goker M."/>
            <person name="Spring S."/>
            <person name="Sikorski J."/>
            <person name="Woyke T."/>
            <person name="Bristow J."/>
            <person name="Eisen J.A."/>
            <person name="Markowitz V."/>
            <person name="Hugenholtz P."/>
            <person name="Klenk H.P."/>
            <person name="Kyrpides N.C."/>
        </authorList>
    </citation>
    <scope>NUCLEOTIDE SEQUENCE [LARGE SCALE GENOMIC DNA]</scope>
    <source>
        <strain evidence="3">ATCC 23168 / DSM 4126 / NBRC 15989 / NCIMB 1408 / VKM B-1430 / H-43</strain>
    </source>
</reference>
<evidence type="ECO:0000313" key="2">
    <source>
        <dbReference type="EMBL" id="ADR22373.1"/>
    </source>
</evidence>
<evidence type="ECO:0000256" key="1">
    <source>
        <dbReference type="SAM" id="Coils"/>
    </source>
</evidence>